<keyword evidence="1" id="KW-0812">Transmembrane</keyword>
<protein>
    <submittedName>
        <fullName evidence="2">Uncharacterized protein</fullName>
    </submittedName>
</protein>
<proteinExistence type="predicted"/>
<dbReference type="Proteomes" id="UP000256709">
    <property type="component" value="Unassembled WGS sequence"/>
</dbReference>
<reference evidence="2 3" key="1">
    <citation type="submission" date="2017-04" db="EMBL/GenBank/DDBJ databases">
        <title>Comparative genome analysis of Subtercola boreus.</title>
        <authorList>
            <person name="Cho Y.-J."/>
            <person name="Cho A."/>
            <person name="Kim O.-S."/>
            <person name="Lee J.-I."/>
        </authorList>
    </citation>
    <scope>NUCLEOTIDE SEQUENCE [LARGE SCALE GENOMIC DNA]</scope>
    <source>
        <strain evidence="2 3">P27444</strain>
    </source>
</reference>
<dbReference type="AlphaFoldDB" id="A0A3E0VT55"/>
<dbReference type="RefSeq" id="WP_116283034.1">
    <property type="nucleotide sequence ID" value="NZ_NBXA01000021.1"/>
</dbReference>
<keyword evidence="1" id="KW-0472">Membrane</keyword>
<evidence type="ECO:0000313" key="2">
    <source>
        <dbReference type="EMBL" id="RFA12588.1"/>
    </source>
</evidence>
<organism evidence="2 3">
    <name type="scientific">Subtercola boreus</name>
    <dbReference type="NCBI Taxonomy" id="120213"/>
    <lineage>
        <taxon>Bacteria</taxon>
        <taxon>Bacillati</taxon>
        <taxon>Actinomycetota</taxon>
        <taxon>Actinomycetes</taxon>
        <taxon>Micrococcales</taxon>
        <taxon>Microbacteriaceae</taxon>
        <taxon>Subtercola</taxon>
    </lineage>
</organism>
<gene>
    <name evidence="2" type="ORF">B7R21_09580</name>
</gene>
<feature type="transmembrane region" description="Helical" evidence="1">
    <location>
        <begin position="7"/>
        <end position="30"/>
    </location>
</feature>
<accession>A0A3E0VT55</accession>
<evidence type="ECO:0000256" key="1">
    <source>
        <dbReference type="SAM" id="Phobius"/>
    </source>
</evidence>
<evidence type="ECO:0000313" key="3">
    <source>
        <dbReference type="Proteomes" id="UP000256709"/>
    </source>
</evidence>
<comment type="caution">
    <text evidence="2">The sequence shown here is derived from an EMBL/GenBank/DDBJ whole genome shotgun (WGS) entry which is preliminary data.</text>
</comment>
<feature type="transmembrane region" description="Helical" evidence="1">
    <location>
        <begin position="42"/>
        <end position="60"/>
    </location>
</feature>
<dbReference type="EMBL" id="NBXA01000021">
    <property type="protein sequence ID" value="RFA12588.1"/>
    <property type="molecule type" value="Genomic_DNA"/>
</dbReference>
<keyword evidence="1" id="KW-1133">Transmembrane helix</keyword>
<sequence>MSGVSELRALAAIALAVSLPVAFVLLAILRVTRERSPVPGRLFAWAGGLSLASTAVLLLLA</sequence>
<name>A0A3E0VT55_9MICO</name>